<organism evidence="4 5">
    <name type="scientific">Acinetobacter baumannii UH5307</name>
    <dbReference type="NCBI Taxonomy" id="1398973"/>
    <lineage>
        <taxon>Bacteria</taxon>
        <taxon>Pseudomonadati</taxon>
        <taxon>Pseudomonadota</taxon>
        <taxon>Gammaproteobacteria</taxon>
        <taxon>Moraxellales</taxon>
        <taxon>Moraxellaceae</taxon>
        <taxon>Acinetobacter</taxon>
        <taxon>Acinetobacter calcoaceticus/baumannii complex</taxon>
    </lineage>
</organism>
<evidence type="ECO:0000259" key="3">
    <source>
        <dbReference type="Pfam" id="PF10502"/>
    </source>
</evidence>
<dbReference type="AlphaFoldDB" id="A0ABC9V4U9"/>
<protein>
    <recommendedName>
        <fullName evidence="1 2">Signal peptidase I</fullName>
        <ecNumber evidence="2">3.4.21.89</ecNumber>
    </recommendedName>
</protein>
<dbReference type="InterPro" id="IPR036286">
    <property type="entry name" value="LexA/Signal_pep-like_sf"/>
</dbReference>
<dbReference type="EC" id="3.4.21.89" evidence="2"/>
<comment type="caution">
    <text evidence="4">The sequence shown here is derived from an EMBL/GenBank/DDBJ whole genome shotgun (WGS) entry which is preliminary data.</text>
</comment>
<keyword evidence="2" id="KW-0645">Protease</keyword>
<evidence type="ECO:0000313" key="5">
    <source>
        <dbReference type="Proteomes" id="UP000018906"/>
    </source>
</evidence>
<proteinExistence type="inferred from homology"/>
<evidence type="ECO:0000313" key="4">
    <source>
        <dbReference type="EMBL" id="ETQ86887.1"/>
    </source>
</evidence>
<dbReference type="GO" id="GO:0009003">
    <property type="term" value="F:signal peptidase activity"/>
    <property type="evidence" value="ECO:0007669"/>
    <property type="project" value="UniProtKB-EC"/>
</dbReference>
<comment type="similarity">
    <text evidence="2">Belongs to the peptidase S26 family.</text>
</comment>
<sequence length="146" mass="16497">MLIVSVGLMLCQKWFIYTVNHTTSLSGKVYVIKKGEPVQKGDLVGFLWQGQIKYPKDVIFVKIVSGVEGDRIVVKDRDVFINDKYIGRAKKQSADGKLQLEVISSQVIPKNEIFVSTPHKDSLDSRYAKVGTINKQYILGKAYEIF</sequence>
<gene>
    <name evidence="4" type="ORF">P669_1264</name>
</gene>
<dbReference type="SUPFAM" id="SSF51306">
    <property type="entry name" value="LexA/Signal peptidase"/>
    <property type="match status" value="1"/>
</dbReference>
<keyword evidence="2" id="KW-0378">Hydrolase</keyword>
<dbReference type="Proteomes" id="UP000018906">
    <property type="component" value="Unassembled WGS sequence"/>
</dbReference>
<accession>A0ABC9V4U9</accession>
<comment type="subcellular location">
    <subcellularLocation>
        <location evidence="2">Membrane</location>
        <topology evidence="2">Multi-pass membrane protein</topology>
    </subcellularLocation>
</comment>
<dbReference type="Pfam" id="PF10502">
    <property type="entry name" value="Peptidase_S26"/>
    <property type="match status" value="1"/>
</dbReference>
<comment type="catalytic activity">
    <reaction evidence="2">
        <text>Cleavage of hydrophobic, N-terminal signal or leader sequences from secreted and periplasmic proteins.</text>
        <dbReference type="EC" id="3.4.21.89"/>
    </reaction>
</comment>
<evidence type="ECO:0000256" key="2">
    <source>
        <dbReference type="RuleBase" id="RU362042"/>
    </source>
</evidence>
<dbReference type="GO" id="GO:0016020">
    <property type="term" value="C:membrane"/>
    <property type="evidence" value="ECO:0007669"/>
    <property type="project" value="UniProtKB-SubCell"/>
</dbReference>
<feature type="domain" description="Peptidase S26" evidence="3">
    <location>
        <begin position="6"/>
        <end position="143"/>
    </location>
</feature>
<dbReference type="InterPro" id="IPR019533">
    <property type="entry name" value="Peptidase_S26"/>
</dbReference>
<reference evidence="4 5" key="1">
    <citation type="journal article" date="2014" name="MBio">
        <title>New insights into dissemination and variation of the health care-associated pathogen Acinetobacter baumannii from genomic analysis.</title>
        <authorList>
            <person name="Wright M.S."/>
            <person name="Haft D.H."/>
            <person name="Harkins D.M."/>
            <person name="Perez F."/>
            <person name="Hujer K.M."/>
            <person name="Bajaksouzian S."/>
            <person name="Benard M.F."/>
            <person name="Jacobs M.R."/>
            <person name="Bonomo R.A."/>
            <person name="Adams M.D."/>
        </authorList>
    </citation>
    <scope>NUCLEOTIDE SEQUENCE [LARGE SCALE GENOMIC DNA]</scope>
    <source>
        <strain evidence="4 5">UH5307</strain>
    </source>
</reference>
<evidence type="ECO:0000256" key="1">
    <source>
        <dbReference type="ARBA" id="ARBA00019232"/>
    </source>
</evidence>
<dbReference type="InterPro" id="IPR000223">
    <property type="entry name" value="Pept_S26A_signal_pept_1"/>
</dbReference>
<dbReference type="EMBL" id="AYFO01000054">
    <property type="protein sequence ID" value="ETQ86887.1"/>
    <property type="molecule type" value="Genomic_DNA"/>
</dbReference>
<dbReference type="Gene3D" id="2.10.109.10">
    <property type="entry name" value="Umud Fragment, subunit A"/>
    <property type="match status" value="1"/>
</dbReference>
<name>A0ABC9V4U9_ACIBA</name>
<dbReference type="GO" id="GO:0006508">
    <property type="term" value="P:proteolysis"/>
    <property type="evidence" value="ECO:0007669"/>
    <property type="project" value="UniProtKB-KW"/>
</dbReference>
<dbReference type="NCBIfam" id="TIGR02227">
    <property type="entry name" value="sigpep_I_bact"/>
    <property type="match status" value="1"/>
</dbReference>